<dbReference type="OrthoDB" id="7744280at2"/>
<evidence type="ECO:0000313" key="2">
    <source>
        <dbReference type="Proteomes" id="UP000298588"/>
    </source>
</evidence>
<protein>
    <recommendedName>
        <fullName evidence="3">DUF2946 domain-containing protein</fullName>
    </recommendedName>
</protein>
<accession>A0A4D7QRD2</accession>
<evidence type="ECO:0008006" key="3">
    <source>
        <dbReference type="Google" id="ProtNLM"/>
    </source>
</evidence>
<reference evidence="1 2" key="1">
    <citation type="submission" date="2019-04" db="EMBL/GenBank/DDBJ databases">
        <title>Phreatobacter aquaticus sp. nov.</title>
        <authorList>
            <person name="Choi A."/>
            <person name="Baek K."/>
        </authorList>
    </citation>
    <scope>NUCLEOTIDE SEQUENCE [LARGE SCALE GENOMIC DNA]</scope>
    <source>
        <strain evidence="1 2">NMCR1094</strain>
    </source>
</reference>
<dbReference type="AlphaFoldDB" id="A0A4D7QRD2"/>
<sequence>MLNRLRNPDLRPILAALYAVAMLWLGFAHHMGQPGSAAAAGLERIVLPDGSVAEFCLPGADHKPGGTTGKSALPCDACLLTAMGGVVGEAPGLPRPAEIGASLTFVLEPAIVAQQRAERARSRGPPSLV</sequence>
<keyword evidence="2" id="KW-1185">Reference proteome</keyword>
<dbReference type="Proteomes" id="UP000298588">
    <property type="component" value="Chromosome"/>
</dbReference>
<dbReference type="EMBL" id="CP039865">
    <property type="protein sequence ID" value="QCK88049.1"/>
    <property type="molecule type" value="Genomic_DNA"/>
</dbReference>
<dbReference type="KEGG" id="paqt:E8L99_20960"/>
<dbReference type="RefSeq" id="WP_137101377.1">
    <property type="nucleotide sequence ID" value="NZ_CP039865.1"/>
</dbReference>
<gene>
    <name evidence="1" type="ORF">E8L99_20960</name>
</gene>
<name>A0A4D7QRD2_9HYPH</name>
<organism evidence="1 2">
    <name type="scientific">Phreatobacter aquaticus</name>
    <dbReference type="NCBI Taxonomy" id="2570229"/>
    <lineage>
        <taxon>Bacteria</taxon>
        <taxon>Pseudomonadati</taxon>
        <taxon>Pseudomonadota</taxon>
        <taxon>Alphaproteobacteria</taxon>
        <taxon>Hyphomicrobiales</taxon>
        <taxon>Phreatobacteraceae</taxon>
        <taxon>Phreatobacter</taxon>
    </lineage>
</organism>
<proteinExistence type="predicted"/>
<evidence type="ECO:0000313" key="1">
    <source>
        <dbReference type="EMBL" id="QCK88049.1"/>
    </source>
</evidence>